<evidence type="ECO:0000313" key="2">
    <source>
        <dbReference type="Proteomes" id="UP000006729"/>
    </source>
</evidence>
<protein>
    <submittedName>
        <fullName evidence="1">Uncharacterized protein</fullName>
    </submittedName>
</protein>
<organism evidence="1 2">
    <name type="scientific">Populus trichocarpa</name>
    <name type="common">Western balsam poplar</name>
    <name type="synonym">Populus balsamifera subsp. trichocarpa</name>
    <dbReference type="NCBI Taxonomy" id="3694"/>
    <lineage>
        <taxon>Eukaryota</taxon>
        <taxon>Viridiplantae</taxon>
        <taxon>Streptophyta</taxon>
        <taxon>Embryophyta</taxon>
        <taxon>Tracheophyta</taxon>
        <taxon>Spermatophyta</taxon>
        <taxon>Magnoliopsida</taxon>
        <taxon>eudicotyledons</taxon>
        <taxon>Gunneridae</taxon>
        <taxon>Pentapetalae</taxon>
        <taxon>rosids</taxon>
        <taxon>fabids</taxon>
        <taxon>Malpighiales</taxon>
        <taxon>Salicaceae</taxon>
        <taxon>Saliceae</taxon>
        <taxon>Populus</taxon>
    </lineage>
</organism>
<gene>
    <name evidence="1" type="ORF">POPTR_012G021601</name>
</gene>
<accession>A0A3N7FSX6</accession>
<name>A0A3N7FSX6_POPTR</name>
<dbReference type="Proteomes" id="UP000006729">
    <property type="component" value="Chromosome 12"/>
</dbReference>
<sequence length="163" mass="18234">MVTASSLTEIAVDSCLHMTLSCKKLRVFVRVDGLSGTIPNYSLLGVLSFIGGWTPSSEQSTSYHRDDFDNDVEDLSSLPSDISLFFMDSTCGWLFPSLEALDENLSFCTSDSAHRASNELNIDIIVIETWIKEVGCVYFLSYMLQQLCKQLKIVFWGSKQACF</sequence>
<dbReference type="AlphaFoldDB" id="A0A3N7FSX6"/>
<keyword evidence="2" id="KW-1185">Reference proteome</keyword>
<evidence type="ECO:0000313" key="1">
    <source>
        <dbReference type="EMBL" id="RQO98189.1"/>
    </source>
</evidence>
<reference evidence="1 2" key="1">
    <citation type="journal article" date="2006" name="Science">
        <title>The genome of black cottonwood, Populus trichocarpa (Torr. &amp; Gray).</title>
        <authorList>
            <person name="Tuskan G.A."/>
            <person name="Difazio S."/>
            <person name="Jansson S."/>
            <person name="Bohlmann J."/>
            <person name="Grigoriev I."/>
            <person name="Hellsten U."/>
            <person name="Putnam N."/>
            <person name="Ralph S."/>
            <person name="Rombauts S."/>
            <person name="Salamov A."/>
            <person name="Schein J."/>
            <person name="Sterck L."/>
            <person name="Aerts A."/>
            <person name="Bhalerao R.R."/>
            <person name="Bhalerao R.P."/>
            <person name="Blaudez D."/>
            <person name="Boerjan W."/>
            <person name="Brun A."/>
            <person name="Brunner A."/>
            <person name="Busov V."/>
            <person name="Campbell M."/>
            <person name="Carlson J."/>
            <person name="Chalot M."/>
            <person name="Chapman J."/>
            <person name="Chen G.L."/>
            <person name="Cooper D."/>
            <person name="Coutinho P.M."/>
            <person name="Couturier J."/>
            <person name="Covert S."/>
            <person name="Cronk Q."/>
            <person name="Cunningham R."/>
            <person name="Davis J."/>
            <person name="Degroeve S."/>
            <person name="Dejardin A."/>
            <person name="Depamphilis C."/>
            <person name="Detter J."/>
            <person name="Dirks B."/>
            <person name="Dubchak I."/>
            <person name="Duplessis S."/>
            <person name="Ehlting J."/>
            <person name="Ellis B."/>
            <person name="Gendler K."/>
            <person name="Goodstein D."/>
            <person name="Gribskov M."/>
            <person name="Grimwood J."/>
            <person name="Groover A."/>
            <person name="Gunter L."/>
            <person name="Hamberger B."/>
            <person name="Heinze B."/>
            <person name="Helariutta Y."/>
            <person name="Henrissat B."/>
            <person name="Holligan D."/>
            <person name="Holt R."/>
            <person name="Huang W."/>
            <person name="Islam-Faridi N."/>
            <person name="Jones S."/>
            <person name="Jones-Rhoades M."/>
            <person name="Jorgensen R."/>
            <person name="Joshi C."/>
            <person name="Kangasjarvi J."/>
            <person name="Karlsson J."/>
            <person name="Kelleher C."/>
            <person name="Kirkpatrick R."/>
            <person name="Kirst M."/>
            <person name="Kohler A."/>
            <person name="Kalluri U."/>
            <person name="Larimer F."/>
            <person name="Leebens-Mack J."/>
            <person name="Leple J.C."/>
            <person name="Locascio P."/>
            <person name="Lou Y."/>
            <person name="Lucas S."/>
            <person name="Martin F."/>
            <person name="Montanini B."/>
            <person name="Napoli C."/>
            <person name="Nelson D.R."/>
            <person name="Nelson C."/>
            <person name="Nieminen K."/>
            <person name="Nilsson O."/>
            <person name="Pereda V."/>
            <person name="Peter G."/>
            <person name="Philippe R."/>
            <person name="Pilate G."/>
            <person name="Poliakov A."/>
            <person name="Razumovskaya J."/>
            <person name="Richardson P."/>
            <person name="Rinaldi C."/>
            <person name="Ritland K."/>
            <person name="Rouze P."/>
            <person name="Ryaboy D."/>
            <person name="Schmutz J."/>
            <person name="Schrader J."/>
            <person name="Segerman B."/>
            <person name="Shin H."/>
            <person name="Siddiqui A."/>
            <person name="Sterky F."/>
            <person name="Terry A."/>
            <person name="Tsai C.J."/>
            <person name="Uberbacher E."/>
            <person name="Unneberg P."/>
            <person name="Vahala J."/>
            <person name="Wall K."/>
            <person name="Wessler S."/>
            <person name="Yang G."/>
            <person name="Yin T."/>
            <person name="Douglas C."/>
            <person name="Marra M."/>
            <person name="Sandberg G."/>
            <person name="Van de Peer Y."/>
            <person name="Rokhsar D."/>
        </authorList>
    </citation>
    <scope>NUCLEOTIDE SEQUENCE [LARGE SCALE GENOMIC DNA]</scope>
    <source>
        <strain evidence="2">cv. Nisqually</strain>
    </source>
</reference>
<dbReference type="InParanoid" id="A0A3N7FSX6"/>
<dbReference type="EMBL" id="CM009301">
    <property type="protein sequence ID" value="RQO98189.1"/>
    <property type="molecule type" value="Genomic_DNA"/>
</dbReference>
<proteinExistence type="predicted"/>